<dbReference type="GO" id="GO:0017057">
    <property type="term" value="F:6-phosphogluconolactonase activity"/>
    <property type="evidence" value="ECO:0007669"/>
    <property type="project" value="UniProtKB-UniRule"/>
</dbReference>
<dbReference type="UniPathway" id="UPA00115">
    <property type="reaction ID" value="UER00409"/>
</dbReference>
<proteinExistence type="inferred from homology"/>
<evidence type="ECO:0000256" key="2">
    <source>
        <dbReference type="ARBA" id="ARBA00002681"/>
    </source>
</evidence>
<dbReference type="PANTHER" id="PTHR11054">
    <property type="entry name" value="6-PHOSPHOGLUCONOLACTONASE"/>
    <property type="match status" value="1"/>
</dbReference>
<dbReference type="GO" id="GO:0004342">
    <property type="term" value="F:glucosamine-6-phosphate deaminase activity"/>
    <property type="evidence" value="ECO:0007669"/>
    <property type="project" value="InterPro"/>
</dbReference>
<dbReference type="InterPro" id="IPR037171">
    <property type="entry name" value="NagB/RpiA_transferase-like"/>
</dbReference>
<evidence type="ECO:0000256" key="6">
    <source>
        <dbReference type="ARBA" id="ARBA00020337"/>
    </source>
</evidence>
<evidence type="ECO:0000313" key="9">
    <source>
        <dbReference type="EMBL" id="EFG26516.1"/>
    </source>
</evidence>
<accession>W5II46</accession>
<keyword evidence="10" id="KW-1185">Reference proteome</keyword>
<evidence type="ECO:0000313" key="10">
    <source>
        <dbReference type="Proteomes" id="UP000005777"/>
    </source>
</evidence>
<comment type="similarity">
    <text evidence="4 7">Belongs to the glucosamine/galactosamine-6-phosphate isomerase family. 6-phosphogluconolactonase subfamily.</text>
</comment>
<dbReference type="GO" id="GO:0005975">
    <property type="term" value="P:carbohydrate metabolic process"/>
    <property type="evidence" value="ECO:0007669"/>
    <property type="project" value="UniProtKB-UniRule"/>
</dbReference>
<dbReference type="PROSITE" id="PS01161">
    <property type="entry name" value="GLC_GALNAC_ISOMERASE"/>
    <property type="match status" value="1"/>
</dbReference>
<dbReference type="CDD" id="cd01400">
    <property type="entry name" value="6PGL"/>
    <property type="match status" value="1"/>
</dbReference>
<dbReference type="InterPro" id="IPR005900">
    <property type="entry name" value="6-phosphogluconolactonase_DevB"/>
</dbReference>
<name>W5II46_SCAIO</name>
<dbReference type="eggNOG" id="COG0363">
    <property type="taxonomic scope" value="Bacteria"/>
</dbReference>
<evidence type="ECO:0000256" key="7">
    <source>
        <dbReference type="RuleBase" id="RU365095"/>
    </source>
</evidence>
<sequence>MTVHTHEFGSKTALIYPSRDDALASVTAAMLKRTAQLLDKQNRVDIALTGGTDGIALLKLARTVVDGKDSGDSLSCLVASLDFSRIHFWWGDERFVPQNDQNRNALQARKAWLDNLTNHHGLPEANIHEMPAEPRDPEKIQADRNDTDANLAVLKTAASTYQDELLNQLGDKGHLDIALFGMGPDGHFASLFPGYPQIFVQDNNTLVLPVVDSPKLPPLRLTLTAPFIQSTPYVWVVTTGTSKATAAARALREPNNGDFPSSFAQGTEETLWFLDKDSACELS</sequence>
<keyword evidence="7" id="KW-0378">Hydrolase</keyword>
<protein>
    <recommendedName>
        <fullName evidence="6 7">6-phosphogluconolactonase</fullName>
        <shortName evidence="7">6PGL</shortName>
        <ecNumber evidence="5 7">3.1.1.31</ecNumber>
    </recommendedName>
</protein>
<dbReference type="Proteomes" id="UP000005777">
    <property type="component" value="Unassembled WGS sequence"/>
</dbReference>
<dbReference type="SUPFAM" id="SSF100950">
    <property type="entry name" value="NagB/RpiA/CoA transferase-like"/>
    <property type="match status" value="1"/>
</dbReference>
<comment type="pathway">
    <text evidence="3 7">Carbohydrate degradation; pentose phosphate pathway; D-ribulose 5-phosphate from D-glucose 6-phosphate (oxidative stage): step 2/3.</text>
</comment>
<dbReference type="NCBIfam" id="TIGR01198">
    <property type="entry name" value="pgl"/>
    <property type="match status" value="1"/>
</dbReference>
<comment type="caution">
    <text evidence="9">The sequence shown here is derived from an EMBL/GenBank/DDBJ whole genome shotgun (WGS) entry which is preliminary data.</text>
</comment>
<evidence type="ECO:0000256" key="4">
    <source>
        <dbReference type="ARBA" id="ARBA00010662"/>
    </source>
</evidence>
<dbReference type="GO" id="GO:0006098">
    <property type="term" value="P:pentose-phosphate shunt"/>
    <property type="evidence" value="ECO:0007669"/>
    <property type="project" value="UniProtKB-UniPathway"/>
</dbReference>
<dbReference type="GO" id="GO:0006044">
    <property type="term" value="P:N-acetylglucosamine metabolic process"/>
    <property type="evidence" value="ECO:0007669"/>
    <property type="project" value="InterPro"/>
</dbReference>
<dbReference type="InterPro" id="IPR006148">
    <property type="entry name" value="Glc/Gal-6P_isomerase"/>
</dbReference>
<dbReference type="EMBL" id="ADCX01000002">
    <property type="protein sequence ID" value="EFG26516.1"/>
    <property type="molecule type" value="Genomic_DNA"/>
</dbReference>
<comment type="catalytic activity">
    <reaction evidence="1 7">
        <text>6-phospho-D-glucono-1,5-lactone + H2O = 6-phospho-D-gluconate + H(+)</text>
        <dbReference type="Rhea" id="RHEA:12556"/>
        <dbReference type="ChEBI" id="CHEBI:15377"/>
        <dbReference type="ChEBI" id="CHEBI:15378"/>
        <dbReference type="ChEBI" id="CHEBI:57955"/>
        <dbReference type="ChEBI" id="CHEBI:58759"/>
        <dbReference type="EC" id="3.1.1.31"/>
    </reaction>
</comment>
<dbReference type="RefSeq" id="WP_006292477.1">
    <property type="nucleotide sequence ID" value="NZ_GG770225.1"/>
</dbReference>
<dbReference type="AlphaFoldDB" id="W5II46"/>
<dbReference type="Gene3D" id="3.40.50.1360">
    <property type="match status" value="1"/>
</dbReference>
<gene>
    <name evidence="7" type="primary">pgl</name>
    <name evidence="9" type="ORF">HMPREF9020_00135</name>
</gene>
<reference evidence="9 10" key="1">
    <citation type="submission" date="2012-01" db="EMBL/GenBank/DDBJ databases">
        <title>The Genome Sequence of Scardovia inopinata F0304.</title>
        <authorList>
            <consortium name="The Broad Institute Genome Sequencing Platform"/>
            <person name="Earl A."/>
            <person name="Ward D."/>
            <person name="Feldgarden M."/>
            <person name="Gevers D."/>
            <person name="Izard J."/>
            <person name="Baranova O.V."/>
            <person name="Blanton J.M."/>
            <person name="Tanner A.C."/>
            <person name="Dewhirst F.E."/>
            <person name="Young S.K."/>
            <person name="Zeng Q."/>
            <person name="Gargeya S."/>
            <person name="Fitzgerald M."/>
            <person name="Haas B."/>
            <person name="Abouelleil A."/>
            <person name="Alvarado L."/>
            <person name="Arachchi H.M."/>
            <person name="Berlin A."/>
            <person name="Chapman S.B."/>
            <person name="Gearin G."/>
            <person name="Goldberg J."/>
            <person name="Griggs A."/>
            <person name="Gujja S."/>
            <person name="Hansen M."/>
            <person name="Heiman D."/>
            <person name="Howarth C."/>
            <person name="Larimer J."/>
            <person name="Lui A."/>
            <person name="MacDonald P.J."/>
            <person name="McCowen C."/>
            <person name="Montmayeur A."/>
            <person name="Murphy C."/>
            <person name="Neiman D."/>
            <person name="Pearson M."/>
            <person name="Priest M."/>
            <person name="Roberts A."/>
            <person name="Saif S."/>
            <person name="Shea T."/>
            <person name="Sisk P."/>
            <person name="Stolte C."/>
            <person name="Sykes S."/>
            <person name="Wortman J."/>
            <person name="Nusbaum C."/>
            <person name="Birren B."/>
        </authorList>
    </citation>
    <scope>NUCLEOTIDE SEQUENCE [LARGE SCALE GENOMIC DNA]</scope>
    <source>
        <strain evidence="9 10">F0304</strain>
    </source>
</reference>
<evidence type="ECO:0000256" key="1">
    <source>
        <dbReference type="ARBA" id="ARBA00000832"/>
    </source>
</evidence>
<evidence type="ECO:0000256" key="5">
    <source>
        <dbReference type="ARBA" id="ARBA00013198"/>
    </source>
</evidence>
<dbReference type="InterPro" id="IPR039104">
    <property type="entry name" value="6PGL"/>
</dbReference>
<dbReference type="Pfam" id="PF01182">
    <property type="entry name" value="Glucosamine_iso"/>
    <property type="match status" value="1"/>
</dbReference>
<evidence type="ECO:0000256" key="3">
    <source>
        <dbReference type="ARBA" id="ARBA00004961"/>
    </source>
</evidence>
<dbReference type="PANTHER" id="PTHR11054:SF0">
    <property type="entry name" value="6-PHOSPHOGLUCONOLACTONASE"/>
    <property type="match status" value="1"/>
</dbReference>
<organism evidence="9 10">
    <name type="scientific">Scardovia inopinata F0304</name>
    <dbReference type="NCBI Taxonomy" id="641146"/>
    <lineage>
        <taxon>Bacteria</taxon>
        <taxon>Bacillati</taxon>
        <taxon>Actinomycetota</taxon>
        <taxon>Actinomycetes</taxon>
        <taxon>Bifidobacteriales</taxon>
        <taxon>Bifidobacteriaceae</taxon>
        <taxon>Scardovia</taxon>
    </lineage>
</organism>
<evidence type="ECO:0000259" key="8">
    <source>
        <dbReference type="Pfam" id="PF01182"/>
    </source>
</evidence>
<feature type="domain" description="Glucosamine/galactosamine-6-phosphate isomerase" evidence="8">
    <location>
        <begin position="18"/>
        <end position="272"/>
    </location>
</feature>
<dbReference type="InterPro" id="IPR018321">
    <property type="entry name" value="Glucosamine6P_isomerase_CS"/>
</dbReference>
<dbReference type="EC" id="3.1.1.31" evidence="5 7"/>
<dbReference type="HOGENOM" id="CLU_053947_1_0_11"/>
<comment type="function">
    <text evidence="2 7">Hydrolysis of 6-phosphogluconolactone to 6-phosphogluconate.</text>
</comment>